<evidence type="ECO:0000313" key="2">
    <source>
        <dbReference type="EMBL" id="KRQ87957.1"/>
    </source>
</evidence>
<reference evidence="2 3" key="1">
    <citation type="submission" date="2015-09" db="EMBL/GenBank/DDBJ databases">
        <title>Draft genome sequence of a Caloramator mitchellensis, a moderate thermophile from the Great Artesian Basin of Australia.</title>
        <authorList>
            <person name="Patel B.K."/>
        </authorList>
    </citation>
    <scope>NUCLEOTIDE SEQUENCE [LARGE SCALE GENOMIC DNA]</scope>
    <source>
        <strain evidence="2 3">VF08</strain>
    </source>
</reference>
<comment type="caution">
    <text evidence="2">The sequence shown here is derived from an EMBL/GenBank/DDBJ whole genome shotgun (WGS) entry which is preliminary data.</text>
</comment>
<evidence type="ECO:0000259" key="1">
    <source>
        <dbReference type="Pfam" id="PF13679"/>
    </source>
</evidence>
<keyword evidence="2" id="KW-0489">Methyltransferase</keyword>
<dbReference type="STRING" id="908809.ABG79_00122"/>
<proteinExistence type="predicted"/>
<keyword evidence="2" id="KW-0808">Transferase</keyword>
<dbReference type="CDD" id="cd02440">
    <property type="entry name" value="AdoMet_MTases"/>
    <property type="match status" value="1"/>
</dbReference>
<dbReference type="SUPFAM" id="SSF53335">
    <property type="entry name" value="S-adenosyl-L-methionine-dependent methyltransferases"/>
    <property type="match status" value="1"/>
</dbReference>
<accession>A0A0R3K4C5</accession>
<dbReference type="GO" id="GO:0032259">
    <property type="term" value="P:methylation"/>
    <property type="evidence" value="ECO:0007669"/>
    <property type="project" value="UniProtKB-KW"/>
</dbReference>
<dbReference type="Pfam" id="PF13679">
    <property type="entry name" value="Methyltransf_32"/>
    <property type="match status" value="1"/>
</dbReference>
<dbReference type="AlphaFoldDB" id="A0A0R3K4C5"/>
<dbReference type="PANTHER" id="PTHR13369:SF3">
    <property type="entry name" value="METHYLTRANSFERASE DOMAIN-CONTAINING PROTEIN"/>
    <property type="match status" value="1"/>
</dbReference>
<dbReference type="InterPro" id="IPR029063">
    <property type="entry name" value="SAM-dependent_MTases_sf"/>
</dbReference>
<dbReference type="InterPro" id="IPR025714">
    <property type="entry name" value="Methyltranfer_dom"/>
</dbReference>
<feature type="domain" description="Methyltransferase" evidence="1">
    <location>
        <begin position="156"/>
        <end position="292"/>
    </location>
</feature>
<dbReference type="Proteomes" id="UP000052015">
    <property type="component" value="Unassembled WGS sequence"/>
</dbReference>
<name>A0A0R3K4C5_CALMK</name>
<dbReference type="GO" id="GO:0005737">
    <property type="term" value="C:cytoplasm"/>
    <property type="evidence" value="ECO:0007669"/>
    <property type="project" value="TreeGrafter"/>
</dbReference>
<organism evidence="2 3">
    <name type="scientific">Caloramator mitchellensis</name>
    <dbReference type="NCBI Taxonomy" id="908809"/>
    <lineage>
        <taxon>Bacteria</taxon>
        <taxon>Bacillati</taxon>
        <taxon>Bacillota</taxon>
        <taxon>Clostridia</taxon>
        <taxon>Eubacteriales</taxon>
        <taxon>Clostridiaceae</taxon>
        <taxon>Caloramator</taxon>
    </lineage>
</organism>
<dbReference type="PANTHER" id="PTHR13369">
    <property type="match status" value="1"/>
</dbReference>
<keyword evidence="3" id="KW-1185">Reference proteome</keyword>
<gene>
    <name evidence="2" type="ORF">ABG79_00122</name>
</gene>
<sequence>MNKQVITKLEFFLNSLIQRVEENIDFVKGVEFIFKSGTKEYKGIYNFDEGTLFFNGNKQKIKFDQIAEIIKNESQKYESLGFKLFERGKTTIILADNKGVKLKNVDEETIAVSDEHDTAALNLKRDYYIKINEASELLKAIGILTKDGKLKNDMIRKYNQIDHFVELIDAYLDELGELDTINVLDCACGKSYLTFVLNYYIKEKKKKNCYFIGIDTSDIVIQNSTKIAKQLGYRNMEFIKGNIKDYMPEKRIDIVISLHACDIATDLALGAAIQFNSKAIFAVPCCHRELLEQVKFENLNEIFKHGIFKSRFSDLLTDGIRGLLLESAGYKVSIVEYISPLETPKNLLIRAIKVSDRNVKAIEEYKKLKNLFSIQPYLERYLNL</sequence>
<dbReference type="Gene3D" id="3.40.50.150">
    <property type="entry name" value="Vaccinia Virus protein VP39"/>
    <property type="match status" value="1"/>
</dbReference>
<dbReference type="RefSeq" id="WP_057976035.1">
    <property type="nucleotide sequence ID" value="NZ_LKHP01000001.1"/>
</dbReference>
<dbReference type="OrthoDB" id="5502211at2"/>
<protein>
    <submittedName>
        <fullName evidence="2">Methyltransferase TRM13</fullName>
    </submittedName>
</protein>
<dbReference type="EMBL" id="LKHP01000001">
    <property type="protein sequence ID" value="KRQ87957.1"/>
    <property type="molecule type" value="Genomic_DNA"/>
</dbReference>
<evidence type="ECO:0000313" key="3">
    <source>
        <dbReference type="Proteomes" id="UP000052015"/>
    </source>
</evidence>
<dbReference type="PATRIC" id="fig|908809.3.peg.123"/>
<dbReference type="GO" id="GO:0008168">
    <property type="term" value="F:methyltransferase activity"/>
    <property type="evidence" value="ECO:0007669"/>
    <property type="project" value="UniProtKB-KW"/>
</dbReference>